<evidence type="ECO:0000256" key="1">
    <source>
        <dbReference type="SAM" id="Phobius"/>
    </source>
</evidence>
<evidence type="ECO:0000313" key="2">
    <source>
        <dbReference type="EMBL" id="MBN7826068.1"/>
    </source>
</evidence>
<protein>
    <submittedName>
        <fullName evidence="2">Type II secretory pathway protein</fullName>
    </submittedName>
</protein>
<dbReference type="AlphaFoldDB" id="A0A939DNJ5"/>
<proteinExistence type="predicted"/>
<dbReference type="EMBL" id="JAFKCV010000006">
    <property type="protein sequence ID" value="MBN7826068.1"/>
    <property type="molecule type" value="Genomic_DNA"/>
</dbReference>
<gene>
    <name evidence="2" type="ORF">J0A66_12590</name>
</gene>
<reference evidence="2" key="1">
    <citation type="submission" date="2021-03" db="EMBL/GenBank/DDBJ databases">
        <title>novel species isolated from a fishpond in China.</title>
        <authorList>
            <person name="Lu H."/>
            <person name="Cai Z."/>
        </authorList>
    </citation>
    <scope>NUCLEOTIDE SEQUENCE</scope>
    <source>
        <strain evidence="2">JCM 30855</strain>
    </source>
</reference>
<dbReference type="Proteomes" id="UP000664654">
    <property type="component" value="Unassembled WGS sequence"/>
</dbReference>
<accession>A0A939DNJ5</accession>
<keyword evidence="1" id="KW-0812">Transmembrane</keyword>
<keyword evidence="1" id="KW-0472">Membrane</keyword>
<keyword evidence="1" id="KW-1133">Transmembrane helix</keyword>
<keyword evidence="3" id="KW-1185">Reference proteome</keyword>
<sequence>MKCKSLTHPSPAGQRGSMLIISLFVLVVMAVLAVAMNRMLSSASDTLVYEVYGLRALQAARSGLETRLIQIFPLGGAVNGASCDNTPSTQVLGGEGLEHCEYRHQCSQQVYDVDKDGVVDDPDDVTYFRLTSTGICQAGETVASRTLSVDARVGS</sequence>
<feature type="transmembrane region" description="Helical" evidence="1">
    <location>
        <begin position="16"/>
        <end position="35"/>
    </location>
</feature>
<comment type="caution">
    <text evidence="2">The sequence shown here is derived from an EMBL/GenBank/DDBJ whole genome shotgun (WGS) entry which is preliminary data.</text>
</comment>
<name>A0A939DNJ5_9ALTE</name>
<organism evidence="2 3">
    <name type="scientific">Bowmanella dokdonensis</name>
    <dbReference type="NCBI Taxonomy" id="751969"/>
    <lineage>
        <taxon>Bacteria</taxon>
        <taxon>Pseudomonadati</taxon>
        <taxon>Pseudomonadota</taxon>
        <taxon>Gammaproteobacteria</taxon>
        <taxon>Alteromonadales</taxon>
        <taxon>Alteromonadaceae</taxon>
        <taxon>Bowmanella</taxon>
    </lineage>
</organism>
<evidence type="ECO:0000313" key="3">
    <source>
        <dbReference type="Proteomes" id="UP000664654"/>
    </source>
</evidence>